<dbReference type="Pfam" id="PF03403">
    <property type="entry name" value="PAF-AH_p_II"/>
    <property type="match status" value="1"/>
</dbReference>
<keyword evidence="6" id="KW-1185">Reference proteome</keyword>
<dbReference type="InterPro" id="IPR010802">
    <property type="entry name" value="DUF1400"/>
</dbReference>
<dbReference type="Proteomes" id="UP000830835">
    <property type="component" value="Unassembled WGS sequence"/>
</dbReference>
<dbReference type="SUPFAM" id="SSF53474">
    <property type="entry name" value="alpha/beta-Hydrolases"/>
    <property type="match status" value="1"/>
</dbReference>
<comment type="caution">
    <text evidence="5">The sequence shown here is derived from an EMBL/GenBank/DDBJ whole genome shotgun (WGS) entry which is preliminary data.</text>
</comment>
<keyword evidence="3" id="KW-0443">Lipid metabolism</keyword>
<reference evidence="5" key="1">
    <citation type="submission" date="2021-02" db="EMBL/GenBank/DDBJ databases">
        <title>The CRISPR/cas machinery reduction and long-range gene transfer in the hot spring cyanobacterium Synechococcus.</title>
        <authorList>
            <person name="Dvorak P."/>
            <person name="Jahodarova E."/>
            <person name="Hasler P."/>
            <person name="Poulickova A."/>
        </authorList>
    </citation>
    <scope>NUCLEOTIDE SEQUENCE</scope>
    <source>
        <strain evidence="5">Rupite</strain>
    </source>
</reference>
<accession>A0ABT0CF94</accession>
<gene>
    <name evidence="5" type="ORF">JX360_16360</name>
</gene>
<keyword evidence="1 5" id="KW-0378">Hydrolase</keyword>
<keyword evidence="2" id="KW-0442">Lipid degradation</keyword>
<organism evidence="5 6">
    <name type="scientific">Thermostichus vulcanus str. 'Rupite'</name>
    <dbReference type="NCBI Taxonomy" id="2813851"/>
    <lineage>
        <taxon>Bacteria</taxon>
        <taxon>Bacillati</taxon>
        <taxon>Cyanobacteriota</taxon>
        <taxon>Cyanophyceae</taxon>
        <taxon>Thermostichales</taxon>
        <taxon>Thermostichaceae</taxon>
        <taxon>Thermostichus</taxon>
    </lineage>
</organism>
<dbReference type="GO" id="GO:0016787">
    <property type="term" value="F:hydrolase activity"/>
    <property type="evidence" value="ECO:0007669"/>
    <property type="project" value="UniProtKB-KW"/>
</dbReference>
<sequence>MNWPRGLLALGLGLGTVFSGLSQVWGAERLAVFLPPLIEVSLPVEDLAQFAETGTVSRRLDFYLRRLNPEQQAALADLLTRDFNLNPVTVSQFTYSSIGEDLLRRLTLVLHSAGEGEAEFYALRAALIRAAGDPGGFTLVNILRHYPLEKLRIDLDMSIRVVREASQLFRQRDLVIAGLRQEATQEAQSSSLAFSNSVSQNLAQPRLDPEAVGAFEWQMESFQFDHPWRDTPVPVDVYLPERMGRIPLVVVSHGIASDRNTFAYLARHWASRGIGVAVLEHPGTSVERVRNFLSGFGSLPGPYEWVARPEDISSLLDELELKAQQDPSRWGRLDLQSVGLFGQSLGGYTVLATAGASLNPTRLQEDCQTSNSLGLTLNASLLLQCRANEVFQDPALAAQAEQLVDERIQAVFALNPLTSTVFGPEGLGQVGIPVMIMAGSEDYFAPSLPEQIEPFTWLGSQQRYLVMVEGSTHFTFLGGGGQGAFPVPQELIGPDPQAARPLLKGLTTAFFRTYLQAEADSEDYAAYLNSSYAEALTPDPLRTTLIRELTEEQIQLALNP</sequence>
<dbReference type="PANTHER" id="PTHR10272:SF13">
    <property type="entry name" value="POLY(ETHYLENE TEREPHTHALATE) HYDROLASE"/>
    <property type="match status" value="1"/>
</dbReference>
<evidence type="ECO:0000256" key="3">
    <source>
        <dbReference type="ARBA" id="ARBA00023098"/>
    </source>
</evidence>
<dbReference type="InterPro" id="IPR029058">
    <property type="entry name" value="AB_hydrolase_fold"/>
</dbReference>
<dbReference type="RefSeq" id="WP_244353051.1">
    <property type="nucleotide sequence ID" value="NZ_JAFIRA010000067.1"/>
</dbReference>
<proteinExistence type="predicted"/>
<feature type="domain" description="DUF1400" evidence="4">
    <location>
        <begin position="27"/>
        <end position="154"/>
    </location>
</feature>
<dbReference type="PANTHER" id="PTHR10272">
    <property type="entry name" value="PLATELET-ACTIVATING FACTOR ACETYLHYDROLASE"/>
    <property type="match status" value="1"/>
</dbReference>
<dbReference type="Pfam" id="PF07176">
    <property type="entry name" value="DUF1400"/>
    <property type="match status" value="1"/>
</dbReference>
<evidence type="ECO:0000256" key="1">
    <source>
        <dbReference type="ARBA" id="ARBA00022801"/>
    </source>
</evidence>
<evidence type="ECO:0000313" key="5">
    <source>
        <dbReference type="EMBL" id="MCJ2544459.1"/>
    </source>
</evidence>
<protein>
    <submittedName>
        <fullName evidence="5">Alpha/beta hydrolase</fullName>
    </submittedName>
</protein>
<evidence type="ECO:0000259" key="4">
    <source>
        <dbReference type="Pfam" id="PF07176"/>
    </source>
</evidence>
<evidence type="ECO:0000256" key="2">
    <source>
        <dbReference type="ARBA" id="ARBA00022963"/>
    </source>
</evidence>
<evidence type="ECO:0000313" key="6">
    <source>
        <dbReference type="Proteomes" id="UP000830835"/>
    </source>
</evidence>
<dbReference type="Gene3D" id="3.40.50.1820">
    <property type="entry name" value="alpha/beta hydrolase"/>
    <property type="match status" value="1"/>
</dbReference>
<dbReference type="EMBL" id="JAFIRA010000067">
    <property type="protein sequence ID" value="MCJ2544459.1"/>
    <property type="molecule type" value="Genomic_DNA"/>
</dbReference>
<name>A0ABT0CF94_THEVL</name>